<dbReference type="EMBL" id="BLXT01003746">
    <property type="protein sequence ID" value="GFO05050.1"/>
    <property type="molecule type" value="Genomic_DNA"/>
</dbReference>
<evidence type="ECO:0000313" key="1">
    <source>
        <dbReference type="EMBL" id="GFO05050.1"/>
    </source>
</evidence>
<keyword evidence="2" id="KW-1185">Reference proteome</keyword>
<evidence type="ECO:0000313" key="2">
    <source>
        <dbReference type="Proteomes" id="UP000735302"/>
    </source>
</evidence>
<protein>
    <submittedName>
        <fullName evidence="1">Uncharacterized protein</fullName>
    </submittedName>
</protein>
<name>A0AAV4AA58_9GAST</name>
<dbReference type="Proteomes" id="UP000735302">
    <property type="component" value="Unassembled WGS sequence"/>
</dbReference>
<sequence length="135" mass="15713">MASAPIQPLHANLCSMFLWDDRGDGRLTDTIIAEHTRACVHSPWTSYPRLYLPATNQTKNDTHVYLGVVMRKITLGLKHNARRRYRKNVWTTTVLQTLDTIRSQKPVSIRRLKWENQTSRILQKLSYLLSHILCT</sequence>
<proteinExistence type="predicted"/>
<comment type="caution">
    <text evidence="1">The sequence shown here is derived from an EMBL/GenBank/DDBJ whole genome shotgun (WGS) entry which is preliminary data.</text>
</comment>
<accession>A0AAV4AA58</accession>
<gene>
    <name evidence="1" type="ORF">PoB_003155500</name>
</gene>
<reference evidence="1 2" key="1">
    <citation type="journal article" date="2021" name="Elife">
        <title>Chloroplast acquisition without the gene transfer in kleptoplastic sea slugs, Plakobranchus ocellatus.</title>
        <authorList>
            <person name="Maeda T."/>
            <person name="Takahashi S."/>
            <person name="Yoshida T."/>
            <person name="Shimamura S."/>
            <person name="Takaki Y."/>
            <person name="Nagai Y."/>
            <person name="Toyoda A."/>
            <person name="Suzuki Y."/>
            <person name="Arimoto A."/>
            <person name="Ishii H."/>
            <person name="Satoh N."/>
            <person name="Nishiyama T."/>
            <person name="Hasebe M."/>
            <person name="Maruyama T."/>
            <person name="Minagawa J."/>
            <person name="Obokata J."/>
            <person name="Shigenobu S."/>
        </authorList>
    </citation>
    <scope>NUCLEOTIDE SEQUENCE [LARGE SCALE GENOMIC DNA]</scope>
</reference>
<organism evidence="1 2">
    <name type="scientific">Plakobranchus ocellatus</name>
    <dbReference type="NCBI Taxonomy" id="259542"/>
    <lineage>
        <taxon>Eukaryota</taxon>
        <taxon>Metazoa</taxon>
        <taxon>Spiralia</taxon>
        <taxon>Lophotrochozoa</taxon>
        <taxon>Mollusca</taxon>
        <taxon>Gastropoda</taxon>
        <taxon>Heterobranchia</taxon>
        <taxon>Euthyneura</taxon>
        <taxon>Panpulmonata</taxon>
        <taxon>Sacoglossa</taxon>
        <taxon>Placobranchoidea</taxon>
        <taxon>Plakobranchidae</taxon>
        <taxon>Plakobranchus</taxon>
    </lineage>
</organism>
<dbReference type="AlphaFoldDB" id="A0AAV4AA58"/>